<reference evidence="4 5" key="1">
    <citation type="submission" date="2018-12" db="EMBL/GenBank/DDBJ databases">
        <title>Complete genome sequence of Haloplanus rallus MBLA0036.</title>
        <authorList>
            <person name="Nam Y.-d."/>
            <person name="Kang J."/>
            <person name="Chung W.-H."/>
            <person name="Park Y.S."/>
        </authorList>
    </citation>
    <scope>NUCLEOTIDE SEQUENCE [LARGE SCALE GENOMIC DNA]</scope>
    <source>
        <strain evidence="4 5">MBLA0036</strain>
    </source>
</reference>
<comment type="similarity">
    <text evidence="1">Belongs to the short-chain dehydrogenases/reductases (SDR) family.</text>
</comment>
<dbReference type="Pfam" id="PF00106">
    <property type="entry name" value="adh_short"/>
    <property type="match status" value="1"/>
</dbReference>
<name>A0A6B9F3K9_9EURY</name>
<dbReference type="PANTHER" id="PTHR44196">
    <property type="entry name" value="DEHYDROGENASE/REDUCTASE SDR FAMILY MEMBER 7B"/>
    <property type="match status" value="1"/>
</dbReference>
<dbReference type="InterPro" id="IPR057326">
    <property type="entry name" value="KR_dom"/>
</dbReference>
<dbReference type="OrthoDB" id="161871at2157"/>
<keyword evidence="5" id="KW-1185">Reference proteome</keyword>
<dbReference type="RefSeq" id="WP_157689325.1">
    <property type="nucleotide sequence ID" value="NZ_CP034345.1"/>
</dbReference>
<dbReference type="GO" id="GO:0016020">
    <property type="term" value="C:membrane"/>
    <property type="evidence" value="ECO:0007669"/>
    <property type="project" value="TreeGrafter"/>
</dbReference>
<accession>A0A6B9F3K9</accession>
<dbReference type="InterPro" id="IPR036291">
    <property type="entry name" value="NAD(P)-bd_dom_sf"/>
</dbReference>
<dbReference type="SMART" id="SM00822">
    <property type="entry name" value="PKS_KR"/>
    <property type="match status" value="1"/>
</dbReference>
<dbReference type="KEGG" id="hra:EI982_08745"/>
<dbReference type="GeneID" id="99246123"/>
<dbReference type="CDD" id="cd05233">
    <property type="entry name" value="SDR_c"/>
    <property type="match status" value="1"/>
</dbReference>
<dbReference type="SUPFAM" id="SSF51735">
    <property type="entry name" value="NAD(P)-binding Rossmann-fold domains"/>
    <property type="match status" value="1"/>
</dbReference>
<dbReference type="PANTHER" id="PTHR44196:SF1">
    <property type="entry name" value="DEHYDROGENASE_REDUCTASE SDR FAMILY MEMBER 7B"/>
    <property type="match status" value="1"/>
</dbReference>
<evidence type="ECO:0000313" key="4">
    <source>
        <dbReference type="EMBL" id="QGX94868.1"/>
    </source>
</evidence>
<gene>
    <name evidence="4" type="ORF">EI982_08745</name>
</gene>
<evidence type="ECO:0000256" key="1">
    <source>
        <dbReference type="ARBA" id="ARBA00006484"/>
    </source>
</evidence>
<dbReference type="Proteomes" id="UP000428325">
    <property type="component" value="Chromosome"/>
</dbReference>
<dbReference type="EMBL" id="CP034345">
    <property type="protein sequence ID" value="QGX94868.1"/>
    <property type="molecule type" value="Genomic_DNA"/>
</dbReference>
<evidence type="ECO:0000259" key="3">
    <source>
        <dbReference type="SMART" id="SM00822"/>
    </source>
</evidence>
<dbReference type="InterPro" id="IPR002347">
    <property type="entry name" value="SDR_fam"/>
</dbReference>
<organism evidence="4 5">
    <name type="scientific">Haloplanus rallus</name>
    <dbReference type="NCBI Taxonomy" id="1816183"/>
    <lineage>
        <taxon>Archaea</taxon>
        <taxon>Methanobacteriati</taxon>
        <taxon>Methanobacteriota</taxon>
        <taxon>Stenosarchaea group</taxon>
        <taxon>Halobacteria</taxon>
        <taxon>Halobacteriales</taxon>
        <taxon>Haloferacaceae</taxon>
        <taxon>Haloplanus</taxon>
    </lineage>
</organism>
<dbReference type="GO" id="GO:0016491">
    <property type="term" value="F:oxidoreductase activity"/>
    <property type="evidence" value="ECO:0007669"/>
    <property type="project" value="UniProtKB-KW"/>
</dbReference>
<dbReference type="Gene3D" id="3.40.50.720">
    <property type="entry name" value="NAD(P)-binding Rossmann-like Domain"/>
    <property type="match status" value="1"/>
</dbReference>
<dbReference type="PRINTS" id="PR00081">
    <property type="entry name" value="GDHRDH"/>
</dbReference>
<dbReference type="FunFam" id="3.40.50.720:FF:000084">
    <property type="entry name" value="Short-chain dehydrogenase reductase"/>
    <property type="match status" value="1"/>
</dbReference>
<protein>
    <submittedName>
        <fullName evidence="4">SDR family oxidoreductase</fullName>
    </submittedName>
</protein>
<dbReference type="AlphaFoldDB" id="A0A6B9F3K9"/>
<feature type="domain" description="Ketoreductase" evidence="3">
    <location>
        <begin position="9"/>
        <end position="193"/>
    </location>
</feature>
<sequence>MDPDELDDSIAFVTGASSGIGRAAAHRLAEAGAHVALAARREERLESIADAIRADHDREALVVPTDVRDPEQVRSAVTETADTFGGIDVVVVNAGLGVDKDVESLSDEEYGLMTEVNVNGTFYTAQAALPHLRASDGNLIFLGSFSGQHPRPYNPVYAATKWWVRGFALSLEGAVGDDGVAVTVVNPTEVRTEFGSETDDPLAERYDPGEVTEPADVADAIAFAAAQRPPNTVSELDLYRRDKFSHF</sequence>
<evidence type="ECO:0000313" key="5">
    <source>
        <dbReference type="Proteomes" id="UP000428325"/>
    </source>
</evidence>
<keyword evidence="2" id="KW-0560">Oxidoreductase</keyword>
<proteinExistence type="inferred from homology"/>
<evidence type="ECO:0000256" key="2">
    <source>
        <dbReference type="ARBA" id="ARBA00023002"/>
    </source>
</evidence>